<protein>
    <recommendedName>
        <fullName evidence="3">DUF4192 domain-containing protein</fullName>
    </recommendedName>
</protein>
<keyword evidence="2" id="KW-1185">Reference proteome</keyword>
<dbReference type="RefSeq" id="WP_013350342.1">
    <property type="nucleotide sequence ID" value="NC_014550.1"/>
</dbReference>
<sequence length="333" mass="36035">MTSISSNVSIAAFVRTSLKLDPQESVAILLCKGRSVVATLRVDIANGGQVTQWIDAIHSLVGQIITDNGIDATVLVAYDDRGEFKGRGYSELDNLMMLIGAPIRRAVLVANGQIMDFNGDGTDAVAYSEVEAEPLTLEDRLNGKNPLRAKDIEHCEESSIEVQTIAVARVAEIMKMGDSLEEIAPKIGHEMATQIAIYREAGEVTEEVAGWLTGTFSVKLGRDMAVLALAGTATDKVEIASYLIGDRVVEDRQILEDGHEMLFESLAQIAGSPRPNILCAVAWAHWTRGNSTEAMATLTEVIELEPNHELGNLFMKLIASGKVSKTAMKNPKQ</sequence>
<dbReference type="GeneID" id="303186592"/>
<dbReference type="InterPro" id="IPR025447">
    <property type="entry name" value="DUF4192"/>
</dbReference>
<proteinExistence type="predicted"/>
<name>A0ABP1U5H4_GLUAR</name>
<accession>A0ABP1U5H4</accession>
<evidence type="ECO:0000313" key="2">
    <source>
        <dbReference type="Proteomes" id="UP000006878"/>
    </source>
</evidence>
<gene>
    <name evidence="1" type="ordered locus">AARI_30350</name>
</gene>
<evidence type="ECO:0000313" key="1">
    <source>
        <dbReference type="EMBL" id="CBT77237.1"/>
    </source>
</evidence>
<dbReference type="Proteomes" id="UP000006878">
    <property type="component" value="Chromosome"/>
</dbReference>
<dbReference type="Pfam" id="PF13830">
    <property type="entry name" value="DUF4192"/>
    <property type="match status" value="1"/>
</dbReference>
<organism evidence="1 2">
    <name type="scientific">Glutamicibacter arilaitensis (strain DSM 16368 / CIP 108037 / IAM 15318 / JCM 13566 / NCIMB 14258 / Re117)</name>
    <name type="common">Arthrobacter arilaitensis</name>
    <dbReference type="NCBI Taxonomy" id="861360"/>
    <lineage>
        <taxon>Bacteria</taxon>
        <taxon>Bacillati</taxon>
        <taxon>Actinomycetota</taxon>
        <taxon>Actinomycetes</taxon>
        <taxon>Micrococcales</taxon>
        <taxon>Micrococcaceae</taxon>
        <taxon>Glutamicibacter</taxon>
    </lineage>
</organism>
<evidence type="ECO:0008006" key="3">
    <source>
        <dbReference type="Google" id="ProtNLM"/>
    </source>
</evidence>
<dbReference type="EMBL" id="FQ311875">
    <property type="protein sequence ID" value="CBT77237.1"/>
    <property type="molecule type" value="Genomic_DNA"/>
</dbReference>
<reference evidence="2" key="1">
    <citation type="journal article" date="2010" name="PLoS ONE">
        <title>The Arthrobacter arilaitensis Re117 genome sequence reveals its genetic adaptation to the surface of cheese.</title>
        <authorList>
            <person name="Monnet C."/>
            <person name="Loux V."/>
            <person name="Gibrat J.F."/>
            <person name="Spinnler E."/>
            <person name="Barbe V."/>
            <person name="Vacherie B."/>
            <person name="Gavory F."/>
            <person name="Gourbeyre E."/>
            <person name="Siguier P."/>
            <person name="Chandler M."/>
            <person name="Elleuch R."/>
            <person name="Irlinger F."/>
            <person name="Vallaeys T."/>
        </authorList>
    </citation>
    <scope>NUCLEOTIDE SEQUENCE</scope>
    <source>
        <strain evidence="2">DSM 16368 / CIP 108037 / IAM 15318 / JCM 13566 / Re117</strain>
    </source>
</reference>
<reference evidence="2" key="2">
    <citation type="submission" date="2010-07" db="EMBL/GenBank/DDBJ databases">
        <title>Complete genome sequence of Arthrobacter arilaitensis (strain DSM 16368 / CIP 108037 / JCM 13566 / Re117).</title>
        <authorList>
            <person name="Genoscope."/>
        </authorList>
    </citation>
    <scope>NUCLEOTIDE SEQUENCE [LARGE SCALE GENOMIC DNA]</scope>
    <source>
        <strain evidence="2">DSM 16368 / CIP 108037 / IAM 15318 / JCM 13566 / Re117</strain>
    </source>
</reference>